<evidence type="ECO:0000256" key="3">
    <source>
        <dbReference type="ARBA" id="ARBA00022833"/>
    </source>
</evidence>
<keyword evidence="2" id="KW-0863">Zinc-finger</keyword>
<evidence type="ECO:0000259" key="6">
    <source>
        <dbReference type="Pfam" id="PF16041"/>
    </source>
</evidence>
<dbReference type="GO" id="GO:0016567">
    <property type="term" value="P:protein ubiquitination"/>
    <property type="evidence" value="ECO:0007669"/>
    <property type="project" value="TreeGrafter"/>
</dbReference>
<dbReference type="GO" id="GO:0008270">
    <property type="term" value="F:zinc ion binding"/>
    <property type="evidence" value="ECO:0007669"/>
    <property type="project" value="UniProtKB-KW"/>
</dbReference>
<feature type="non-terminal residue" evidence="7">
    <location>
        <position position="389"/>
    </location>
</feature>
<keyword evidence="1" id="KW-0479">Metal-binding</keyword>
<sequence>MFRPGLLAPYQSGRQRWQWQEAGSRLIAPLTLWICVSVILRYGYYGDQQMVLGPSSSRLVTTSSIFVERIEARDDDKKGVYLYGFTEKPELKSEFNWTVSKYMIVGSYGKQGFSLWLNKGSRIQMTWEAERSSLNNLEMVIVKGERKVETLIPTPAVDSGVPKDPSIGREAEYTIEEDDKYYVGIMNNNRRSVIMALNVNITSRMYDLSKAKRMCSTINGSCRLQLLFPSTQFVILTTPNNGDISGWYVEISFVARVVTYMAILGFVVLIIYLILKCLGACDGERNYHNEEEPTVLLHQVSETEPLVPEKPFRFTYGTGEEDKESGMSSSSSEDLYDGKICVICYDEPRNSFFVPCGHCATCYDCAQRIMDGENKLRGQAAINLSSIGQ</sequence>
<dbReference type="Proteomes" id="UP001370490">
    <property type="component" value="Unassembled WGS sequence"/>
</dbReference>
<dbReference type="AlphaFoldDB" id="A0AAN8VYX4"/>
<dbReference type="Pfam" id="PF13920">
    <property type="entry name" value="zf-C3HC4_3"/>
    <property type="match status" value="1"/>
</dbReference>
<gene>
    <name evidence="7" type="ORF">RJ641_032124</name>
</gene>
<evidence type="ECO:0000313" key="8">
    <source>
        <dbReference type="Proteomes" id="UP001370490"/>
    </source>
</evidence>
<organism evidence="7 8">
    <name type="scientific">Dillenia turbinata</name>
    <dbReference type="NCBI Taxonomy" id="194707"/>
    <lineage>
        <taxon>Eukaryota</taxon>
        <taxon>Viridiplantae</taxon>
        <taxon>Streptophyta</taxon>
        <taxon>Embryophyta</taxon>
        <taxon>Tracheophyta</taxon>
        <taxon>Spermatophyta</taxon>
        <taxon>Magnoliopsida</taxon>
        <taxon>eudicotyledons</taxon>
        <taxon>Gunneridae</taxon>
        <taxon>Pentapetalae</taxon>
        <taxon>Dilleniales</taxon>
        <taxon>Dilleniaceae</taxon>
        <taxon>Dillenia</taxon>
    </lineage>
</organism>
<reference evidence="7 8" key="1">
    <citation type="submission" date="2023-12" db="EMBL/GenBank/DDBJ databases">
        <title>A high-quality genome assembly for Dillenia turbinata (Dilleniales).</title>
        <authorList>
            <person name="Chanderbali A."/>
        </authorList>
    </citation>
    <scope>NUCLEOTIDE SEQUENCE [LARGE SCALE GENOMIC DNA]</scope>
    <source>
        <strain evidence="7">LSX21</strain>
        <tissue evidence="7">Leaf</tissue>
    </source>
</reference>
<keyword evidence="4" id="KW-0472">Membrane</keyword>
<feature type="domain" description="E3 ubiquitin-protein ligase APD1-4 N-terminal" evidence="5">
    <location>
        <begin position="81"/>
        <end position="147"/>
    </location>
</feature>
<dbReference type="PANTHER" id="PTHR46858:SF6">
    <property type="entry name" value="LIGASE, PUTATIVE-RELATED"/>
    <property type="match status" value="1"/>
</dbReference>
<keyword evidence="4" id="KW-1133">Transmembrane helix</keyword>
<proteinExistence type="predicted"/>
<evidence type="ECO:0000256" key="2">
    <source>
        <dbReference type="ARBA" id="ARBA00022771"/>
    </source>
</evidence>
<dbReference type="InterPro" id="IPR032008">
    <property type="entry name" value="APD1-4_N"/>
</dbReference>
<dbReference type="GO" id="GO:0061630">
    <property type="term" value="F:ubiquitin protein ligase activity"/>
    <property type="evidence" value="ECO:0007669"/>
    <property type="project" value="TreeGrafter"/>
</dbReference>
<comment type="caution">
    <text evidence="7">The sequence shown here is derived from an EMBL/GenBank/DDBJ whole genome shotgun (WGS) entry which is preliminary data.</text>
</comment>
<dbReference type="InterPro" id="IPR032010">
    <property type="entry name" value="APD1-4_M"/>
</dbReference>
<protein>
    <recommendedName>
        <fullName evidence="9">RING-type domain-containing protein</fullName>
    </recommendedName>
</protein>
<dbReference type="Pfam" id="PF16041">
    <property type="entry name" value="APD1-4_M"/>
    <property type="match status" value="1"/>
</dbReference>
<dbReference type="InterPro" id="IPR013083">
    <property type="entry name" value="Znf_RING/FYVE/PHD"/>
</dbReference>
<evidence type="ECO:0000256" key="1">
    <source>
        <dbReference type="ARBA" id="ARBA00022723"/>
    </source>
</evidence>
<evidence type="ECO:0000259" key="5">
    <source>
        <dbReference type="Pfam" id="PF16040"/>
    </source>
</evidence>
<dbReference type="EMBL" id="JBAMMX010000006">
    <property type="protein sequence ID" value="KAK6938616.1"/>
    <property type="molecule type" value="Genomic_DNA"/>
</dbReference>
<keyword evidence="4" id="KW-0812">Transmembrane</keyword>
<name>A0AAN8VYX4_9MAGN</name>
<dbReference type="Gene3D" id="3.30.40.10">
    <property type="entry name" value="Zinc/RING finger domain, C3HC4 (zinc finger)"/>
    <property type="match status" value="1"/>
</dbReference>
<feature type="domain" description="E3 ubiquitin-protein ligase APD1-4 middle" evidence="6">
    <location>
        <begin position="171"/>
        <end position="273"/>
    </location>
</feature>
<keyword evidence="3" id="KW-0862">Zinc</keyword>
<accession>A0AAN8VYX4</accession>
<dbReference type="SUPFAM" id="SSF57850">
    <property type="entry name" value="RING/U-box"/>
    <property type="match status" value="1"/>
</dbReference>
<evidence type="ECO:0008006" key="9">
    <source>
        <dbReference type="Google" id="ProtNLM"/>
    </source>
</evidence>
<evidence type="ECO:0000313" key="7">
    <source>
        <dbReference type="EMBL" id="KAK6938616.1"/>
    </source>
</evidence>
<evidence type="ECO:0000256" key="4">
    <source>
        <dbReference type="SAM" id="Phobius"/>
    </source>
</evidence>
<feature type="transmembrane region" description="Helical" evidence="4">
    <location>
        <begin position="253"/>
        <end position="275"/>
    </location>
</feature>
<keyword evidence="8" id="KW-1185">Reference proteome</keyword>
<dbReference type="Pfam" id="PF16040">
    <property type="entry name" value="APD1-4_N"/>
    <property type="match status" value="1"/>
</dbReference>
<dbReference type="PANTHER" id="PTHR46858">
    <property type="entry name" value="OS05G0521000 PROTEIN"/>
    <property type="match status" value="1"/>
</dbReference>